<accession>A0A1I6LHP9</accession>
<dbReference type="EMBL" id="FOZG01000002">
    <property type="protein sequence ID" value="SFS02926.1"/>
    <property type="molecule type" value="Genomic_DNA"/>
</dbReference>
<evidence type="ECO:0000313" key="2">
    <source>
        <dbReference type="EMBL" id="SFS02926.1"/>
    </source>
</evidence>
<dbReference type="AlphaFoldDB" id="A0A1I6LHP9"/>
<organism evidence="2 3">
    <name type="scientific">Sphingomonas jatrophae</name>
    <dbReference type="NCBI Taxonomy" id="1166337"/>
    <lineage>
        <taxon>Bacteria</taxon>
        <taxon>Pseudomonadati</taxon>
        <taxon>Pseudomonadota</taxon>
        <taxon>Alphaproteobacteria</taxon>
        <taxon>Sphingomonadales</taxon>
        <taxon>Sphingomonadaceae</taxon>
        <taxon>Sphingomonas</taxon>
    </lineage>
</organism>
<sequence length="136" mass="14567">MGLTLIVAILVTGWAWKSGRLKALRYGDVAAAVAALVALNGFRHGSPGLGFLGFAVAGAWLFWRRKEPAVLPDTEEARRLLELPHNASAAEVRAAHRRLIARVHPDAGGSAELARRVNAARDVLLEELNSTAVRAS</sequence>
<dbReference type="InterPro" id="IPR036869">
    <property type="entry name" value="J_dom_sf"/>
</dbReference>
<evidence type="ECO:0000313" key="3">
    <source>
        <dbReference type="Proteomes" id="UP000198824"/>
    </source>
</evidence>
<dbReference type="SMART" id="SM00271">
    <property type="entry name" value="DnaJ"/>
    <property type="match status" value="1"/>
</dbReference>
<protein>
    <recommendedName>
        <fullName evidence="1">J domain-containing protein</fullName>
    </recommendedName>
</protein>
<reference evidence="2 3" key="1">
    <citation type="submission" date="2016-10" db="EMBL/GenBank/DDBJ databases">
        <authorList>
            <person name="de Groot N.N."/>
        </authorList>
    </citation>
    <scope>NUCLEOTIDE SEQUENCE [LARGE SCALE GENOMIC DNA]</scope>
    <source>
        <strain evidence="2 3">S5-249</strain>
    </source>
</reference>
<dbReference type="SUPFAM" id="SSF46565">
    <property type="entry name" value="Chaperone J-domain"/>
    <property type="match status" value="1"/>
</dbReference>
<dbReference type="CDD" id="cd06257">
    <property type="entry name" value="DnaJ"/>
    <property type="match status" value="1"/>
</dbReference>
<proteinExistence type="predicted"/>
<dbReference type="InterPro" id="IPR001623">
    <property type="entry name" value="DnaJ_domain"/>
</dbReference>
<keyword evidence="3" id="KW-1185">Reference proteome</keyword>
<dbReference type="RefSeq" id="WP_242653479.1">
    <property type="nucleotide sequence ID" value="NZ_FOZG01000002.1"/>
</dbReference>
<feature type="domain" description="J" evidence="1">
    <location>
        <begin position="76"/>
        <end position="136"/>
    </location>
</feature>
<name>A0A1I6LHP9_9SPHN</name>
<gene>
    <name evidence="2" type="ORF">SAMN05192580_2746</name>
</gene>
<dbReference type="STRING" id="1166337.SAMN05192580_2746"/>
<evidence type="ECO:0000259" key="1">
    <source>
        <dbReference type="PROSITE" id="PS50076"/>
    </source>
</evidence>
<dbReference type="Gene3D" id="1.10.287.110">
    <property type="entry name" value="DnaJ domain"/>
    <property type="match status" value="1"/>
</dbReference>
<dbReference type="Proteomes" id="UP000198824">
    <property type="component" value="Unassembled WGS sequence"/>
</dbReference>
<dbReference type="PROSITE" id="PS50076">
    <property type="entry name" value="DNAJ_2"/>
    <property type="match status" value="1"/>
</dbReference>